<dbReference type="InterPro" id="IPR006626">
    <property type="entry name" value="PbH1"/>
</dbReference>
<dbReference type="AlphaFoldDB" id="A0A7T3FZL0"/>
<dbReference type="OrthoDB" id="220910at2157"/>
<feature type="domain" description="Right handed beta helix" evidence="6">
    <location>
        <begin position="223"/>
        <end position="368"/>
    </location>
</feature>
<evidence type="ECO:0000256" key="1">
    <source>
        <dbReference type="ARBA" id="ARBA00004906"/>
    </source>
</evidence>
<keyword evidence="3" id="KW-0677">Repeat</keyword>
<dbReference type="InterPro" id="IPR011050">
    <property type="entry name" value="Pectin_lyase_fold/virulence"/>
</dbReference>
<evidence type="ECO:0000259" key="5">
    <source>
        <dbReference type="Pfam" id="PF05048"/>
    </source>
</evidence>
<dbReference type="GeneID" id="60587448"/>
<evidence type="ECO:0000256" key="4">
    <source>
        <dbReference type="ARBA" id="ARBA00022786"/>
    </source>
</evidence>
<dbReference type="Proteomes" id="UP000595001">
    <property type="component" value="Chromosome"/>
</dbReference>
<dbReference type="RefSeq" id="WP_198062422.1">
    <property type="nucleotide sequence ID" value="NZ_CP065856.1"/>
</dbReference>
<protein>
    <recommendedName>
        <fullName evidence="2">Probable pectate lyase C</fullName>
    </recommendedName>
</protein>
<dbReference type="InterPro" id="IPR007742">
    <property type="entry name" value="NosD_dom"/>
</dbReference>
<evidence type="ECO:0000313" key="8">
    <source>
        <dbReference type="Proteomes" id="UP000595001"/>
    </source>
</evidence>
<dbReference type="KEGG" id="hlt:I7X12_03105"/>
<dbReference type="PROSITE" id="PS00018">
    <property type="entry name" value="EF_HAND_1"/>
    <property type="match status" value="1"/>
</dbReference>
<dbReference type="NCBIfam" id="TIGR03804">
    <property type="entry name" value="para_beta_helix"/>
    <property type="match status" value="1"/>
</dbReference>
<dbReference type="SMART" id="SM00710">
    <property type="entry name" value="PbH1"/>
    <property type="match status" value="19"/>
</dbReference>
<dbReference type="SUPFAM" id="SSF51126">
    <property type="entry name" value="Pectin lyase-like"/>
    <property type="match status" value="4"/>
</dbReference>
<evidence type="ECO:0000256" key="2">
    <source>
        <dbReference type="ARBA" id="ARBA00016512"/>
    </source>
</evidence>
<dbReference type="PANTHER" id="PTHR22990">
    <property type="entry name" value="F-BOX ONLY PROTEIN"/>
    <property type="match status" value="1"/>
</dbReference>
<feature type="domain" description="Periplasmic copper-binding protein NosD beta helix" evidence="5">
    <location>
        <begin position="631"/>
        <end position="744"/>
    </location>
</feature>
<organism evidence="7 8">
    <name type="scientific">Halosimplex litoreum</name>
    <dbReference type="NCBI Taxonomy" id="1198301"/>
    <lineage>
        <taxon>Archaea</taxon>
        <taxon>Methanobacteriati</taxon>
        <taxon>Methanobacteriota</taxon>
        <taxon>Stenosarchaea group</taxon>
        <taxon>Halobacteria</taxon>
        <taxon>Halobacteriales</taxon>
        <taxon>Haloarculaceae</taxon>
        <taxon>Halosimplex</taxon>
    </lineage>
</organism>
<dbReference type="Pfam" id="PF05048">
    <property type="entry name" value="NosD"/>
    <property type="match status" value="1"/>
</dbReference>
<reference evidence="7 8" key="1">
    <citation type="submission" date="2020-12" db="EMBL/GenBank/DDBJ databases">
        <title>Halosimplex halophilum sp. nov. and Halosimplex salinum sp. nov., two new members of the genus Halosimplex.</title>
        <authorList>
            <person name="Cui H.L."/>
        </authorList>
    </citation>
    <scope>NUCLEOTIDE SEQUENCE [LARGE SCALE GENOMIC DNA]</scope>
    <source>
        <strain evidence="7 8">YGH94</strain>
    </source>
</reference>
<dbReference type="InterPro" id="IPR051550">
    <property type="entry name" value="SCF-Subunits/Alg-Epimerases"/>
</dbReference>
<dbReference type="EMBL" id="CP065856">
    <property type="protein sequence ID" value="QPV63635.1"/>
    <property type="molecule type" value="Genomic_DNA"/>
</dbReference>
<accession>A0A7T3FZL0</accession>
<dbReference type="InterPro" id="IPR012334">
    <property type="entry name" value="Pectin_lyas_fold"/>
</dbReference>
<comment type="pathway">
    <text evidence="1">Protein modification; protein ubiquitination.</text>
</comment>
<dbReference type="PANTHER" id="PTHR22990:SF15">
    <property type="entry name" value="F-BOX ONLY PROTEIN 10"/>
    <property type="match status" value="1"/>
</dbReference>
<dbReference type="InterPro" id="IPR018247">
    <property type="entry name" value="EF_Hand_1_Ca_BS"/>
</dbReference>
<dbReference type="InterPro" id="IPR022441">
    <property type="entry name" value="Para_beta_helix_rpt-2"/>
</dbReference>
<dbReference type="Pfam" id="PF13229">
    <property type="entry name" value="Beta_helix"/>
    <property type="match status" value="2"/>
</dbReference>
<evidence type="ECO:0000313" key="7">
    <source>
        <dbReference type="EMBL" id="QPV63635.1"/>
    </source>
</evidence>
<proteinExistence type="predicted"/>
<evidence type="ECO:0000259" key="6">
    <source>
        <dbReference type="Pfam" id="PF13229"/>
    </source>
</evidence>
<dbReference type="Gene3D" id="2.160.20.10">
    <property type="entry name" value="Single-stranded right-handed beta-helix, Pectin lyase-like"/>
    <property type="match status" value="4"/>
</dbReference>
<evidence type="ECO:0000256" key="3">
    <source>
        <dbReference type="ARBA" id="ARBA00022737"/>
    </source>
</evidence>
<feature type="domain" description="Right handed beta helix" evidence="6">
    <location>
        <begin position="753"/>
        <end position="895"/>
    </location>
</feature>
<keyword evidence="8" id="KW-1185">Reference proteome</keyword>
<keyword evidence="4" id="KW-0833">Ubl conjugation pathway</keyword>
<name>A0A7T3FZL0_9EURY</name>
<sequence length="1252" mass="128695">MRRRVPGENRGVGALLAPVTAVSNVNGSGRVRAVALAFLMTLAAVAVGAPVAGASADAGTAAQTITVDAGGSGDYTTIQAAVDAAATGDTIEVGPGTYSEAVTGDKTVTIIAPNETTLDGSSLSNDPIAFDITGQAAPEVAGFTITGYYKGLHAAGSTGDWTLRDTTIENSSFGAVDADDSTGDWTIEDSVLRDDQNDAIDARGTEGDWTVRDTTATSRIYAVSASGQWTVEGVTVRDAYASGIAARYTDGAWTVRDTTLQGPASDGIDASQSVSGWEADNVTVSNADNGIRAFNTSGAWTVSDSTFRNSSDVGIDVSRSSATWTVSDSTVRNSSGAGIDAAFSSGTWTVRESAFVDNGVGVDAEYGTQTGEATRNWWGSCDGPSGEFGGSGDAAAGNLVVEPYYTDAAQTTLSNETASPCGGSTTFDFGVELEQVEEVNRSGDATVSAYPQNYADDPVANTTLELLVDADDDGRFAESEVVATNASLDFAAGEYRTVDLTYENVELSPGNYSYMARIGKDGQTTRSFTNGTLVVGTGSDGSGTATELASCGVIDRPGSYDLVSDLSSNGTCIEITASDVTLDGQGHTLEGLDPDVDKIGIYGNGTADGLTNVTVTDVELTGWRHDGFGTTGHALYLERVNHSAITDVSVTGGDIGVHLRTAADNRLDNVSIEGTKNVGLHLQNGADWNTVVDSAVVDAEERGVRLSSASNNTVRASEIRSSGAENVRLAWAANDNVFVDNVVSGTSWGDTSISVGQSGSGLEFRNNTVTGSSGHGFGLSQAGSDYLFANNTVSGNDGHGIRLNRAANATIRDNTVAASGGHGINLQRSSGHTVADNVVRDSERYGVNLNDVDDAVVAENTIERGTNGGVRLFAGSSSNELRDNAISNAPPTGVTAFPTGIQLRDADDNRIVGTEIDNAWRGIDVNASSDDNTIANTAVNNTASATRSVTLSGSVGTSVESLALSDPSASNVTLSFEGYNVSVAPAASPPDNPDGTGIGRTVDVASVGGANAFLDLTLRYEAGDVAGLDATTLGLWRHGASGWERTADAAHDIGARTLDGNVTDVGASADSVVVGAFLEGQKPFDVELEQAVNVSEGGDVNVTAYGSNLDSAPVTGTTVELLVDTDDDGRIEADEVIASRSADFDAGEYRAVDLTYEDVELSPGEYSYMARIDDGSRTVGSFTNGTLTVETNETSGIPSDAVYEAGSVAAEFDVDLDGRIGIGELGTAAEAYASGDLDITGLGDVAEAYAAS</sequence>
<gene>
    <name evidence="7" type="ORF">I7X12_03105</name>
</gene>
<dbReference type="InterPro" id="IPR039448">
    <property type="entry name" value="Beta_helix"/>
</dbReference>